<dbReference type="EMBL" id="UZAE01013263">
    <property type="protein sequence ID" value="VDO08998.1"/>
    <property type="molecule type" value="Genomic_DNA"/>
</dbReference>
<sequence length="235" mass="26911">MLLFKIQSSACAMTSIDCLRMAVIARICEYLDVSDLVNMCSAIRGWRGVLKDPPMQTRLLDYVRNIKWLDIKLFQLFRSVNELGLCMGKLHTIRHHASEEMEIRLSRSKSDRLPTAATTTNTDTKCPVYLRIFEMDLFSGGQTFRQHAGMSYISYTKPADLFHDNAVIWYSLGPQSEVPGNQPPQRQSRNPPHPSTIPPPHLEWIFCKLIAQLLLVPSIHLLQHEYLGQISYLIL</sequence>
<gene>
    <name evidence="1" type="ORF">HNAJ_LOCUS10873</name>
</gene>
<keyword evidence="2" id="KW-1185">Reference proteome</keyword>
<protein>
    <submittedName>
        <fullName evidence="3">F-box domain-containing protein</fullName>
    </submittedName>
</protein>
<dbReference type="WBParaSite" id="HNAJ_0001087901-mRNA-1">
    <property type="protein sequence ID" value="HNAJ_0001087901-mRNA-1"/>
    <property type="gene ID" value="HNAJ_0001087901"/>
</dbReference>
<evidence type="ECO:0000313" key="3">
    <source>
        <dbReference type="WBParaSite" id="HNAJ_0001087901-mRNA-1"/>
    </source>
</evidence>
<name>A0A0R3TT58_RODNA</name>
<proteinExistence type="predicted"/>
<accession>A0A0R3TT58</accession>
<dbReference type="Proteomes" id="UP000278807">
    <property type="component" value="Unassembled WGS sequence"/>
</dbReference>
<evidence type="ECO:0000313" key="1">
    <source>
        <dbReference type="EMBL" id="VDO08998.1"/>
    </source>
</evidence>
<organism evidence="3">
    <name type="scientific">Rodentolepis nana</name>
    <name type="common">Dwarf tapeworm</name>
    <name type="synonym">Hymenolepis nana</name>
    <dbReference type="NCBI Taxonomy" id="102285"/>
    <lineage>
        <taxon>Eukaryota</taxon>
        <taxon>Metazoa</taxon>
        <taxon>Spiralia</taxon>
        <taxon>Lophotrochozoa</taxon>
        <taxon>Platyhelminthes</taxon>
        <taxon>Cestoda</taxon>
        <taxon>Eucestoda</taxon>
        <taxon>Cyclophyllidea</taxon>
        <taxon>Hymenolepididae</taxon>
        <taxon>Rodentolepis</taxon>
    </lineage>
</organism>
<dbReference type="AlphaFoldDB" id="A0A0R3TT58"/>
<dbReference type="OrthoDB" id="6279036at2759"/>
<reference evidence="1 2" key="2">
    <citation type="submission" date="2018-11" db="EMBL/GenBank/DDBJ databases">
        <authorList>
            <consortium name="Pathogen Informatics"/>
        </authorList>
    </citation>
    <scope>NUCLEOTIDE SEQUENCE [LARGE SCALE GENOMIC DNA]</scope>
</reference>
<reference evidence="3" key="1">
    <citation type="submission" date="2017-02" db="UniProtKB">
        <authorList>
            <consortium name="WormBaseParasite"/>
        </authorList>
    </citation>
    <scope>IDENTIFICATION</scope>
</reference>
<evidence type="ECO:0000313" key="2">
    <source>
        <dbReference type="Proteomes" id="UP000278807"/>
    </source>
</evidence>